<protein>
    <submittedName>
        <fullName evidence="8">Uncharacterized protein</fullName>
    </submittedName>
</protein>
<dbReference type="EMBL" id="CT573213">
    <property type="protein sequence ID" value="CAJ64318.1"/>
    <property type="molecule type" value="Genomic_DNA"/>
</dbReference>
<evidence type="ECO:0000313" key="9">
    <source>
        <dbReference type="Proteomes" id="UP000000657"/>
    </source>
</evidence>
<dbReference type="Proteomes" id="UP000000657">
    <property type="component" value="Chromosome"/>
</dbReference>
<evidence type="ECO:0000256" key="2">
    <source>
        <dbReference type="ARBA" id="ARBA00022475"/>
    </source>
</evidence>
<accession>Q0RDZ8</accession>
<evidence type="ECO:0000256" key="6">
    <source>
        <dbReference type="SAM" id="MobiDB-lite"/>
    </source>
</evidence>
<feature type="transmembrane region" description="Helical" evidence="7">
    <location>
        <begin position="217"/>
        <end position="239"/>
    </location>
</feature>
<comment type="subcellular location">
    <subcellularLocation>
        <location evidence="1">Cell membrane</location>
        <topology evidence="1">Multi-pass membrane protein</topology>
    </subcellularLocation>
</comment>
<reference evidence="8 9" key="1">
    <citation type="journal article" date="2007" name="Genome Res.">
        <title>Genome characteristics of facultatively symbiotic Frankia sp. strains reflect host range and host plant biogeography.</title>
        <authorList>
            <person name="Normand P."/>
            <person name="Lapierre P."/>
            <person name="Tisa L.S."/>
            <person name="Gogarten J.P."/>
            <person name="Alloisio N."/>
            <person name="Bagnarol E."/>
            <person name="Bassi C.A."/>
            <person name="Berry A.M."/>
            <person name="Bickhart D.M."/>
            <person name="Choisne N."/>
            <person name="Couloux A."/>
            <person name="Cournoyer B."/>
            <person name="Cruveiller S."/>
            <person name="Daubin V."/>
            <person name="Demange N."/>
            <person name="Francino M.P."/>
            <person name="Goltsman E."/>
            <person name="Huang Y."/>
            <person name="Kopp O.R."/>
            <person name="Labarre L."/>
            <person name="Lapidus A."/>
            <person name="Lavire C."/>
            <person name="Marechal J."/>
            <person name="Martinez M."/>
            <person name="Mastronunzio J.E."/>
            <person name="Mullin B.C."/>
            <person name="Niemann J."/>
            <person name="Pujic P."/>
            <person name="Rawnsley T."/>
            <person name="Rouy Z."/>
            <person name="Schenowitz C."/>
            <person name="Sellstedt A."/>
            <person name="Tavares F."/>
            <person name="Tomkins J.P."/>
            <person name="Vallenet D."/>
            <person name="Valverde C."/>
            <person name="Wall L.G."/>
            <person name="Wang Y."/>
            <person name="Medigue C."/>
            <person name="Benson D.R."/>
        </authorList>
    </citation>
    <scope>NUCLEOTIDE SEQUENCE [LARGE SCALE GENOMIC DNA]</scope>
    <source>
        <strain evidence="9">DSM 45986 / CECT 9034 / ACN14a</strain>
    </source>
</reference>
<dbReference type="PANTHER" id="PTHR30213">
    <property type="entry name" value="INNER MEMBRANE PROTEIN YHJD"/>
    <property type="match status" value="1"/>
</dbReference>
<dbReference type="eggNOG" id="COG1295">
    <property type="taxonomic scope" value="Bacteria"/>
</dbReference>
<keyword evidence="4 7" id="KW-1133">Transmembrane helix</keyword>
<evidence type="ECO:0000313" key="8">
    <source>
        <dbReference type="EMBL" id="CAJ64318.1"/>
    </source>
</evidence>
<gene>
    <name evidence="8" type="ordered locus">FRAAL5685</name>
</gene>
<dbReference type="GO" id="GO:0005886">
    <property type="term" value="C:plasma membrane"/>
    <property type="evidence" value="ECO:0007669"/>
    <property type="project" value="UniProtKB-SubCell"/>
</dbReference>
<dbReference type="AlphaFoldDB" id="Q0RDZ8"/>
<keyword evidence="5 7" id="KW-0472">Membrane</keyword>
<feature type="compositionally biased region" description="Gly residues" evidence="6">
    <location>
        <begin position="399"/>
        <end position="410"/>
    </location>
</feature>
<evidence type="ECO:0000256" key="5">
    <source>
        <dbReference type="ARBA" id="ARBA00023136"/>
    </source>
</evidence>
<dbReference type="PANTHER" id="PTHR30213:SF0">
    <property type="entry name" value="UPF0761 MEMBRANE PROTEIN YIHY"/>
    <property type="match status" value="1"/>
</dbReference>
<dbReference type="HOGENOM" id="CLU_045539_2_1_11"/>
<organism evidence="8 9">
    <name type="scientific">Frankia alni (strain DSM 45986 / CECT 9034 / ACN14a)</name>
    <dbReference type="NCBI Taxonomy" id="326424"/>
    <lineage>
        <taxon>Bacteria</taxon>
        <taxon>Bacillati</taxon>
        <taxon>Actinomycetota</taxon>
        <taxon>Actinomycetes</taxon>
        <taxon>Frankiales</taxon>
        <taxon>Frankiaceae</taxon>
        <taxon>Frankia</taxon>
    </lineage>
</organism>
<name>Q0RDZ8_FRAAA</name>
<dbReference type="Pfam" id="PF03631">
    <property type="entry name" value="Virul_fac_BrkB"/>
    <property type="match status" value="1"/>
</dbReference>
<proteinExistence type="predicted"/>
<dbReference type="KEGG" id="fal:FRAAL5685"/>
<feature type="transmembrane region" description="Helical" evidence="7">
    <location>
        <begin position="107"/>
        <end position="130"/>
    </location>
</feature>
<feature type="transmembrane region" description="Helical" evidence="7">
    <location>
        <begin position="335"/>
        <end position="355"/>
    </location>
</feature>
<keyword evidence="3 7" id="KW-0812">Transmembrane</keyword>
<feature type="transmembrane region" description="Helical" evidence="7">
    <location>
        <begin position="177"/>
        <end position="205"/>
    </location>
</feature>
<evidence type="ECO:0000256" key="3">
    <source>
        <dbReference type="ARBA" id="ARBA00022692"/>
    </source>
</evidence>
<feature type="region of interest" description="Disordered" evidence="6">
    <location>
        <begin position="356"/>
        <end position="453"/>
    </location>
</feature>
<evidence type="ECO:0000256" key="4">
    <source>
        <dbReference type="ARBA" id="ARBA00022989"/>
    </source>
</evidence>
<sequence>MTSLLSTRPYGGAVSAMGKEASTPVAPSPVRGRWSVLLRRAVLEANPELVAHARERRTVAQAKVRRSAMFRRLDRQQRRVPRGPLRLARTTLANAWRHRVLGLAAEAGFWQLLSLPPLLLSLLGALGYVADAIGGDALSSIRDSILRGAGDLLTESVVDDAVRPTVDEILSRGRPDVISIGFVLSLWTGSTAMATFVNTITIAYGQRDRRSAVRSRLVALGLFLAQVTSGVIILPALILGPGLISRILDADQHPSVDHLLTLLFWPVVGLVALTMLTSLYHLSLPVRRPWWRALPGATLALVCWLVGSDVLRLYLEIVFSHELVYGSLGAPVAALLFFYITALAVLLGAELNAALDEQSSQRRKRRDGGPATDDTPPPPASPPAADAQPADGQHADAQSGGGQSTGGSPPGDGPYSVDGQADPPGPGGVSFDRCAVDDIPTAPTTALWPGAAQ</sequence>
<evidence type="ECO:0000256" key="7">
    <source>
        <dbReference type="SAM" id="Phobius"/>
    </source>
</evidence>
<dbReference type="STRING" id="326424.FRAAL5685"/>
<keyword evidence="9" id="KW-1185">Reference proteome</keyword>
<feature type="transmembrane region" description="Helical" evidence="7">
    <location>
        <begin position="259"/>
        <end position="282"/>
    </location>
</feature>
<keyword evidence="2" id="KW-1003">Cell membrane</keyword>
<feature type="compositionally biased region" description="Low complexity" evidence="6">
    <location>
        <begin position="383"/>
        <end position="398"/>
    </location>
</feature>
<dbReference type="InterPro" id="IPR017039">
    <property type="entry name" value="Virul_fac_BrkB"/>
</dbReference>
<feature type="transmembrane region" description="Helical" evidence="7">
    <location>
        <begin position="294"/>
        <end position="315"/>
    </location>
</feature>
<evidence type="ECO:0000256" key="1">
    <source>
        <dbReference type="ARBA" id="ARBA00004651"/>
    </source>
</evidence>